<dbReference type="AlphaFoldDB" id="A0A418VZX6"/>
<keyword evidence="2" id="KW-1185">Reference proteome</keyword>
<dbReference type="EMBL" id="QYUL01000001">
    <property type="protein sequence ID" value="RJF83278.1"/>
    <property type="molecule type" value="Genomic_DNA"/>
</dbReference>
<dbReference type="Gene3D" id="1.20.910.10">
    <property type="entry name" value="Heme oxygenase-like"/>
    <property type="match status" value="1"/>
</dbReference>
<dbReference type="InterPro" id="IPR016084">
    <property type="entry name" value="Haem_Oase-like_multi-hlx"/>
</dbReference>
<organism evidence="1 2">
    <name type="scientific">Azospirillum cavernae</name>
    <dbReference type="NCBI Taxonomy" id="2320860"/>
    <lineage>
        <taxon>Bacteria</taxon>
        <taxon>Pseudomonadati</taxon>
        <taxon>Pseudomonadota</taxon>
        <taxon>Alphaproteobacteria</taxon>
        <taxon>Rhodospirillales</taxon>
        <taxon>Azospirillaceae</taxon>
        <taxon>Azospirillum</taxon>
    </lineage>
</organism>
<dbReference type="SUPFAM" id="SSF48613">
    <property type="entry name" value="Heme oxygenase-like"/>
    <property type="match status" value="1"/>
</dbReference>
<dbReference type="Proteomes" id="UP000283458">
    <property type="component" value="Unassembled WGS sequence"/>
</dbReference>
<dbReference type="OrthoDB" id="112625at2"/>
<comment type="caution">
    <text evidence="1">The sequence shown here is derived from an EMBL/GenBank/DDBJ whole genome shotgun (WGS) entry which is preliminary data.</text>
</comment>
<name>A0A418VZX6_9PROT</name>
<protein>
    <recommendedName>
        <fullName evidence="3">Thiaminase-2/PQQC domain-containing protein</fullName>
    </recommendedName>
</protein>
<sequence>MTYAWTQRLDKDWTSVPKLRHNLWTSFEDTPETTYLTVSHGKFAVPTAEAQLFLKMRGFCTGHHSRSEVIRRSGLEADRAENILSSLEEAGVFRPAYQPFQALDAANLRETLLSACRIWSEQMAETNIAVDIMAGKGTPQTVIGWMLETYHYIRTFPEAIQVAADAADGELRETLHAYAAQERGHEAFVLRTLRGLGLDTAEVESSVPLVSTRLIDLLMREMFAETPCSALLLARIVEAAELDDEDIGAFQAAVARQYGFPDDALEPFFEHSRIDEGLGHALLAERNQHLITVGSEAALHRLVNRLHDIKHAFDLQKLEIVHYYNNVGNYVPRQFVDYFAI</sequence>
<accession>A0A418VZX6</accession>
<evidence type="ECO:0008006" key="3">
    <source>
        <dbReference type="Google" id="ProtNLM"/>
    </source>
</evidence>
<reference evidence="1 2" key="1">
    <citation type="submission" date="2018-09" db="EMBL/GenBank/DDBJ databases">
        <authorList>
            <person name="Zhu H."/>
        </authorList>
    </citation>
    <scope>NUCLEOTIDE SEQUENCE [LARGE SCALE GENOMIC DNA]</scope>
    <source>
        <strain evidence="1 2">K2W22B-5</strain>
    </source>
</reference>
<evidence type="ECO:0000313" key="2">
    <source>
        <dbReference type="Proteomes" id="UP000283458"/>
    </source>
</evidence>
<dbReference type="RefSeq" id="WP_119828919.1">
    <property type="nucleotide sequence ID" value="NZ_QYUL01000001.1"/>
</dbReference>
<gene>
    <name evidence="1" type="ORF">D3877_00845</name>
</gene>
<evidence type="ECO:0000313" key="1">
    <source>
        <dbReference type="EMBL" id="RJF83278.1"/>
    </source>
</evidence>
<proteinExistence type="predicted"/>
<dbReference type="Pfam" id="PF14518">
    <property type="entry name" value="Haem_oxygenas_2"/>
    <property type="match status" value="1"/>
</dbReference>